<dbReference type="Gene3D" id="1.25.40.10">
    <property type="entry name" value="Tetratricopeptide repeat domain"/>
    <property type="match status" value="1"/>
</dbReference>
<proteinExistence type="predicted"/>
<evidence type="ECO:0000313" key="3">
    <source>
        <dbReference type="Proteomes" id="UP000178429"/>
    </source>
</evidence>
<dbReference type="InterPro" id="IPR011990">
    <property type="entry name" value="TPR-like_helical_dom_sf"/>
</dbReference>
<accession>A0A1F8C1S0</accession>
<evidence type="ECO:0000313" key="2">
    <source>
        <dbReference type="EMBL" id="OGM70070.1"/>
    </source>
</evidence>
<reference evidence="2 3" key="1">
    <citation type="journal article" date="2016" name="Nat. Commun.">
        <title>Thousands of microbial genomes shed light on interconnected biogeochemical processes in an aquifer system.</title>
        <authorList>
            <person name="Anantharaman K."/>
            <person name="Brown C.T."/>
            <person name="Hug L.A."/>
            <person name="Sharon I."/>
            <person name="Castelle C.J."/>
            <person name="Probst A.J."/>
            <person name="Thomas B.C."/>
            <person name="Singh A."/>
            <person name="Wilkins M.J."/>
            <person name="Karaoz U."/>
            <person name="Brodie E.L."/>
            <person name="Williams K.H."/>
            <person name="Hubbard S.S."/>
            <person name="Banfield J.F."/>
        </authorList>
    </citation>
    <scope>NUCLEOTIDE SEQUENCE [LARGE SCALE GENOMIC DNA]</scope>
</reference>
<gene>
    <name evidence="2" type="ORF">A2975_03270</name>
</gene>
<comment type="caution">
    <text evidence="2">The sequence shown here is derived from an EMBL/GenBank/DDBJ whole genome shotgun (WGS) entry which is preliminary data.</text>
</comment>
<sequence length="91" mass="10585">MSSKLIKIFFFFILALTLFNLISSFRPPRQIVLGQQVDLENQKAFWEDMIFKYPTYRQAWEELAKVEEKLGNTKEAQEAADTAKQISPNSP</sequence>
<dbReference type="Proteomes" id="UP000178429">
    <property type="component" value="Unassembled WGS sequence"/>
</dbReference>
<organism evidence="2 3">
    <name type="scientific">Candidatus Woesebacteria bacterium RIFCSPLOWO2_01_FULL_44_14</name>
    <dbReference type="NCBI Taxonomy" id="1802525"/>
    <lineage>
        <taxon>Bacteria</taxon>
        <taxon>Candidatus Woeseibacteriota</taxon>
    </lineage>
</organism>
<feature type="region of interest" description="Disordered" evidence="1">
    <location>
        <begin position="71"/>
        <end position="91"/>
    </location>
</feature>
<protein>
    <recommendedName>
        <fullName evidence="4">Tetratricopeptide repeat protein</fullName>
    </recommendedName>
</protein>
<name>A0A1F8C1S0_9BACT</name>
<evidence type="ECO:0008006" key="4">
    <source>
        <dbReference type="Google" id="ProtNLM"/>
    </source>
</evidence>
<evidence type="ECO:0000256" key="1">
    <source>
        <dbReference type="SAM" id="MobiDB-lite"/>
    </source>
</evidence>
<dbReference type="EMBL" id="MGHL01000006">
    <property type="protein sequence ID" value="OGM70070.1"/>
    <property type="molecule type" value="Genomic_DNA"/>
</dbReference>
<dbReference type="SUPFAM" id="SSF48452">
    <property type="entry name" value="TPR-like"/>
    <property type="match status" value="1"/>
</dbReference>
<dbReference type="AlphaFoldDB" id="A0A1F8C1S0"/>